<keyword evidence="1" id="KW-0732">Signal</keyword>
<dbReference type="AlphaFoldDB" id="A0AAP2CEP4"/>
<gene>
    <name evidence="2" type="ORF">KI659_00185</name>
</gene>
<reference evidence="2 3" key="1">
    <citation type="submission" date="2021-05" db="EMBL/GenBank/DDBJ databases">
        <authorList>
            <person name="Zhang Z.D."/>
            <person name="Osman G."/>
        </authorList>
    </citation>
    <scope>NUCLEOTIDE SEQUENCE [LARGE SCALE GENOMIC DNA]</scope>
    <source>
        <strain evidence="2 3">KCTC 32217</strain>
    </source>
</reference>
<evidence type="ECO:0008006" key="4">
    <source>
        <dbReference type="Google" id="ProtNLM"/>
    </source>
</evidence>
<proteinExistence type="predicted"/>
<dbReference type="EMBL" id="JAHCMY010000001">
    <property type="protein sequence ID" value="MBS9522422.1"/>
    <property type="molecule type" value="Genomic_DNA"/>
</dbReference>
<evidence type="ECO:0000313" key="3">
    <source>
        <dbReference type="Proteomes" id="UP001319104"/>
    </source>
</evidence>
<evidence type="ECO:0000313" key="2">
    <source>
        <dbReference type="EMBL" id="MBS9522422.1"/>
    </source>
</evidence>
<organism evidence="2 3">
    <name type="scientific">Litoribacter ruber</name>
    <dbReference type="NCBI Taxonomy" id="702568"/>
    <lineage>
        <taxon>Bacteria</taxon>
        <taxon>Pseudomonadati</taxon>
        <taxon>Bacteroidota</taxon>
        <taxon>Cytophagia</taxon>
        <taxon>Cytophagales</taxon>
        <taxon>Cyclobacteriaceae</taxon>
        <taxon>Litoribacter</taxon>
    </lineage>
</organism>
<dbReference type="Proteomes" id="UP001319104">
    <property type="component" value="Unassembled WGS sequence"/>
</dbReference>
<sequence length="260" mass="28806">MRKSPLFIFFLLFLAFFQVGCENVSPEDLDDNAARDLRSARRPIGAAAREILSSQHFQSLQLEIQYMVGFEPTPGLVDNIREFLEELTNKPGGIDIYLTAIAPGRQESYSIADIRAIEDANRSSYNQGRKVGLYLLILDGYSAEDTGGSFTFGLVHRSNSIALFGRRMRENSDTVGRPSRSLLENTVTRHEIGHLMGLVNVGSDMVEPHEDPNHGGHCDNSSCLMYWAVETAGLLNVIDGGFIPPLDENCRNDIRANGGR</sequence>
<keyword evidence="3" id="KW-1185">Reference proteome</keyword>
<dbReference type="RefSeq" id="WP_213943325.1">
    <property type="nucleotide sequence ID" value="NZ_JAHCMY010000001.1"/>
</dbReference>
<accession>A0AAP2CEP4</accession>
<feature type="chain" id="PRO_5042947111" description="Peptidase" evidence="1">
    <location>
        <begin position="22"/>
        <end position="260"/>
    </location>
</feature>
<feature type="signal peptide" evidence="1">
    <location>
        <begin position="1"/>
        <end position="21"/>
    </location>
</feature>
<dbReference type="Gene3D" id="3.40.390.10">
    <property type="entry name" value="Collagenase (Catalytic Domain)"/>
    <property type="match status" value="1"/>
</dbReference>
<evidence type="ECO:0000256" key="1">
    <source>
        <dbReference type="SAM" id="SignalP"/>
    </source>
</evidence>
<dbReference type="GO" id="GO:0008237">
    <property type="term" value="F:metallopeptidase activity"/>
    <property type="evidence" value="ECO:0007669"/>
    <property type="project" value="InterPro"/>
</dbReference>
<name>A0AAP2CEP4_9BACT</name>
<dbReference type="SUPFAM" id="SSF55486">
    <property type="entry name" value="Metalloproteases ('zincins'), catalytic domain"/>
    <property type="match status" value="1"/>
</dbReference>
<dbReference type="InterPro" id="IPR024079">
    <property type="entry name" value="MetalloPept_cat_dom_sf"/>
</dbReference>
<comment type="caution">
    <text evidence="2">The sequence shown here is derived from an EMBL/GenBank/DDBJ whole genome shotgun (WGS) entry which is preliminary data.</text>
</comment>
<protein>
    <recommendedName>
        <fullName evidence="4">Peptidase</fullName>
    </recommendedName>
</protein>